<feature type="signal peptide" evidence="2">
    <location>
        <begin position="1"/>
        <end position="20"/>
    </location>
</feature>
<organism evidence="3 4">
    <name type="scientific">Sphingomonas kyeonggiensis</name>
    <dbReference type="NCBI Taxonomy" id="1268553"/>
    <lineage>
        <taxon>Bacteria</taxon>
        <taxon>Pseudomonadati</taxon>
        <taxon>Pseudomonadota</taxon>
        <taxon>Alphaproteobacteria</taxon>
        <taxon>Sphingomonadales</taxon>
        <taxon>Sphingomonadaceae</taxon>
        <taxon>Sphingomonas</taxon>
    </lineage>
</organism>
<dbReference type="EMBL" id="JACHLN010000003">
    <property type="protein sequence ID" value="MBB4840712.1"/>
    <property type="molecule type" value="Genomic_DNA"/>
</dbReference>
<keyword evidence="2" id="KW-0732">Signal</keyword>
<sequence>MQQRLAILAALLLAAAPAAAQDFPAIGGQYIDFGASMASVGQMNNVLGATVRSRGGERRATVRPPAPKAVSGTRYQPSPAISVRVRARFADFVARADPANAARLRQVIQRNDLLGLWERHVATDGLRRGDVADAMTAYWVQNWQIANKVPFTSRAQVQAVRSQIAGALGTSPGFARMNDAARQELAETYMLNFIAQGSAFSDAMARKDAAHATRLSDAAAARFQTDVKLDLRRLRLTPAGFAD</sequence>
<proteinExistence type="predicted"/>
<gene>
    <name evidence="3" type="ORF">HNP52_003804</name>
</gene>
<feature type="chain" id="PRO_5031497440" evidence="2">
    <location>
        <begin position="21"/>
        <end position="243"/>
    </location>
</feature>
<dbReference type="Pfam" id="PF20388">
    <property type="entry name" value="DUF6683"/>
    <property type="match status" value="1"/>
</dbReference>
<evidence type="ECO:0000256" key="2">
    <source>
        <dbReference type="SAM" id="SignalP"/>
    </source>
</evidence>
<evidence type="ECO:0000313" key="4">
    <source>
        <dbReference type="Proteomes" id="UP000575241"/>
    </source>
</evidence>
<reference evidence="3 4" key="1">
    <citation type="submission" date="2020-08" db="EMBL/GenBank/DDBJ databases">
        <title>Functional genomics of gut bacteria from endangered species of beetles.</title>
        <authorList>
            <person name="Carlos-Shanley C."/>
        </authorList>
    </citation>
    <scope>NUCLEOTIDE SEQUENCE [LARGE SCALE GENOMIC DNA]</scope>
    <source>
        <strain evidence="3 4">S00224</strain>
    </source>
</reference>
<dbReference type="AlphaFoldDB" id="A0A7W7K451"/>
<protein>
    <submittedName>
        <fullName evidence="3">Uncharacterized protein</fullName>
    </submittedName>
</protein>
<dbReference type="RefSeq" id="WP_184169150.1">
    <property type="nucleotide sequence ID" value="NZ_JACHLN010000003.1"/>
</dbReference>
<evidence type="ECO:0000313" key="3">
    <source>
        <dbReference type="EMBL" id="MBB4840712.1"/>
    </source>
</evidence>
<keyword evidence="4" id="KW-1185">Reference proteome</keyword>
<feature type="region of interest" description="Disordered" evidence="1">
    <location>
        <begin position="52"/>
        <end position="74"/>
    </location>
</feature>
<accession>A0A7W7K451</accession>
<comment type="caution">
    <text evidence="3">The sequence shown here is derived from an EMBL/GenBank/DDBJ whole genome shotgun (WGS) entry which is preliminary data.</text>
</comment>
<evidence type="ECO:0000256" key="1">
    <source>
        <dbReference type="SAM" id="MobiDB-lite"/>
    </source>
</evidence>
<name>A0A7W7K451_9SPHN</name>
<dbReference type="Proteomes" id="UP000575241">
    <property type="component" value="Unassembled WGS sequence"/>
</dbReference>
<dbReference type="InterPro" id="IPR046505">
    <property type="entry name" value="DUF6683"/>
</dbReference>